<dbReference type="InterPro" id="IPR042007">
    <property type="entry name" value="Sortase_A"/>
</dbReference>
<keyword evidence="5" id="KW-1133">Transmembrane helix</keyword>
<dbReference type="Pfam" id="PF04203">
    <property type="entry name" value="Sortase"/>
    <property type="match status" value="1"/>
</dbReference>
<dbReference type="Proteomes" id="UP000813384">
    <property type="component" value="Unassembled WGS sequence"/>
</dbReference>
<feature type="transmembrane region" description="Helical" evidence="5">
    <location>
        <begin position="12"/>
        <end position="29"/>
    </location>
</feature>
<evidence type="ECO:0000256" key="5">
    <source>
        <dbReference type="SAM" id="Phobius"/>
    </source>
</evidence>
<dbReference type="AlphaFoldDB" id="A0A9E3ZT59"/>
<comment type="caution">
    <text evidence="6">The sequence shown here is derived from an EMBL/GenBank/DDBJ whole genome shotgun (WGS) entry which is preliminary data.</text>
</comment>
<evidence type="ECO:0000313" key="7">
    <source>
        <dbReference type="Proteomes" id="UP000813384"/>
    </source>
</evidence>
<reference evidence="6" key="2">
    <citation type="submission" date="2021-11" db="EMBL/GenBank/DDBJ databases">
        <authorList>
            <person name="Gilroy R."/>
        </authorList>
    </citation>
    <scope>NUCLEOTIDE SEQUENCE</scope>
    <source>
        <strain evidence="6">150</strain>
    </source>
</reference>
<dbReference type="NCBIfam" id="TIGR01076">
    <property type="entry name" value="sortase_fam"/>
    <property type="match status" value="1"/>
</dbReference>
<evidence type="ECO:0000256" key="3">
    <source>
        <dbReference type="ARBA" id="ARBA00022807"/>
    </source>
</evidence>
<reference evidence="6" key="1">
    <citation type="journal article" date="2021" name="PeerJ">
        <title>Extensive microbial diversity within the chicken gut microbiome revealed by metagenomics and culture.</title>
        <authorList>
            <person name="Gilroy R."/>
            <person name="Ravi A."/>
            <person name="Getino M."/>
            <person name="Pursley I."/>
            <person name="Horton D.L."/>
            <person name="Alikhan N.F."/>
            <person name="Baker D."/>
            <person name="Gharbi K."/>
            <person name="Hall N."/>
            <person name="Watson M."/>
            <person name="Adriaenssens E.M."/>
            <person name="Foster-Nyarko E."/>
            <person name="Jarju S."/>
            <person name="Secka A."/>
            <person name="Antonio M."/>
            <person name="Oren A."/>
            <person name="Chaudhuri R.R."/>
            <person name="La Ragione R."/>
            <person name="Hildebrand F."/>
            <person name="Pallen M.J."/>
        </authorList>
    </citation>
    <scope>NUCLEOTIDE SEQUENCE</scope>
    <source>
        <strain evidence="6">150</strain>
    </source>
</reference>
<dbReference type="EMBL" id="JAJJVO010000043">
    <property type="protein sequence ID" value="MCC9273138.1"/>
    <property type="molecule type" value="Genomic_DNA"/>
</dbReference>
<organism evidence="6 7">
    <name type="scientific">Enterococcus aquimarinus</name>
    <dbReference type="NCBI Taxonomy" id="328396"/>
    <lineage>
        <taxon>Bacteria</taxon>
        <taxon>Bacillati</taxon>
        <taxon>Bacillota</taxon>
        <taxon>Bacilli</taxon>
        <taxon>Lactobacillales</taxon>
        <taxon>Enterococcaceae</taxon>
        <taxon>Enterococcus</taxon>
    </lineage>
</organism>
<sequence length="237" mass="26540">MKRKKRLKNSLINLFVLFLLVIGFALIFNRQIRSFLMERTSDSYQISNVDRAEIENNLKQEATFDFDNVQLVDLEAVLKAQLSGKVLPVIGGVAIPSVKIQLPIFKGLSNEALLFGAGTFDPSQKMGEGNYALASHRIEETDLLFSHLDQVQIGDRVYLTDLEKIYTYTVIESKRIEPTQVEVLDLVENQTLVTLITCGEAAGVTRWLVQGELSEMTAVSKATAEMLAAFSMEQQTF</sequence>
<keyword evidence="5" id="KW-0472">Membrane</keyword>
<evidence type="ECO:0000256" key="2">
    <source>
        <dbReference type="ARBA" id="ARBA00022801"/>
    </source>
</evidence>
<evidence type="ECO:0000256" key="4">
    <source>
        <dbReference type="PIRSR" id="PIRSR605754-1"/>
    </source>
</evidence>
<dbReference type="CDD" id="cd06165">
    <property type="entry name" value="Sortase_A"/>
    <property type="match status" value="1"/>
</dbReference>
<keyword evidence="2" id="KW-0378">Hydrolase</keyword>
<dbReference type="GO" id="GO:0006508">
    <property type="term" value="P:proteolysis"/>
    <property type="evidence" value="ECO:0007669"/>
    <property type="project" value="UniProtKB-KW"/>
</dbReference>
<keyword evidence="1" id="KW-0645">Protease</keyword>
<feature type="active site" description="Proton donor/acceptor" evidence="4">
    <location>
        <position position="136"/>
    </location>
</feature>
<gene>
    <name evidence="6" type="ORF">K8V42_02485</name>
</gene>
<keyword evidence="5" id="KW-0812">Transmembrane</keyword>
<dbReference type="SUPFAM" id="SSF63817">
    <property type="entry name" value="Sortase"/>
    <property type="match status" value="1"/>
</dbReference>
<protein>
    <submittedName>
        <fullName evidence="6">Class A sortase</fullName>
    </submittedName>
</protein>
<dbReference type="Gene3D" id="2.40.260.10">
    <property type="entry name" value="Sortase"/>
    <property type="match status" value="1"/>
</dbReference>
<dbReference type="InterPro" id="IPR023365">
    <property type="entry name" value="Sortase_dom-sf"/>
</dbReference>
<feature type="active site" description="Acyl-thioester intermediate" evidence="4">
    <location>
        <position position="198"/>
    </location>
</feature>
<accession>A0A9E3ZT59</accession>
<evidence type="ECO:0000313" key="6">
    <source>
        <dbReference type="EMBL" id="MCC9273138.1"/>
    </source>
</evidence>
<name>A0A9E3ZT59_9ENTE</name>
<keyword evidence="3" id="KW-0788">Thiol protease</keyword>
<dbReference type="GO" id="GO:0008234">
    <property type="term" value="F:cysteine-type peptidase activity"/>
    <property type="evidence" value="ECO:0007669"/>
    <property type="project" value="UniProtKB-KW"/>
</dbReference>
<evidence type="ECO:0000256" key="1">
    <source>
        <dbReference type="ARBA" id="ARBA00022670"/>
    </source>
</evidence>
<dbReference type="InterPro" id="IPR005754">
    <property type="entry name" value="Sortase"/>
</dbReference>
<proteinExistence type="predicted"/>